<evidence type="ECO:0000313" key="2">
    <source>
        <dbReference type="EMBL" id="EOY16691.1"/>
    </source>
</evidence>
<dbReference type="InterPro" id="IPR002156">
    <property type="entry name" value="RNaseH_domain"/>
</dbReference>
<accession>A0A061FI36</accession>
<dbReference type="InterPro" id="IPR044730">
    <property type="entry name" value="RNase_H-like_dom_plant"/>
</dbReference>
<gene>
    <name evidence="2" type="ORF">TCM_035532</name>
</gene>
<dbReference type="OMA" id="GDWILGY"/>
<dbReference type="Gramene" id="EOY16691">
    <property type="protein sequence ID" value="EOY16691"/>
    <property type="gene ID" value="TCM_035532"/>
</dbReference>
<dbReference type="InterPro" id="IPR036397">
    <property type="entry name" value="RNaseH_sf"/>
</dbReference>
<dbReference type="Gene3D" id="3.30.420.10">
    <property type="entry name" value="Ribonuclease H-like superfamily/Ribonuclease H"/>
    <property type="match status" value="1"/>
</dbReference>
<keyword evidence="2" id="KW-0808">Transferase</keyword>
<proteinExistence type="predicted"/>
<reference evidence="2 3" key="1">
    <citation type="journal article" date="2013" name="Genome Biol.">
        <title>The genome sequence of the most widely cultivated cacao type and its use to identify candidate genes regulating pod color.</title>
        <authorList>
            <person name="Motamayor J.C."/>
            <person name="Mockaitis K."/>
            <person name="Schmutz J."/>
            <person name="Haiminen N."/>
            <person name="Iii D.L."/>
            <person name="Cornejo O."/>
            <person name="Findley S.D."/>
            <person name="Zheng P."/>
            <person name="Utro F."/>
            <person name="Royaert S."/>
            <person name="Saski C."/>
            <person name="Jenkins J."/>
            <person name="Podicheti R."/>
            <person name="Zhao M."/>
            <person name="Scheffler B.E."/>
            <person name="Stack J.C."/>
            <person name="Feltus F.A."/>
            <person name="Mustiga G.M."/>
            <person name="Amores F."/>
            <person name="Phillips W."/>
            <person name="Marelli J.P."/>
            <person name="May G.D."/>
            <person name="Shapiro H."/>
            <person name="Ma J."/>
            <person name="Bustamante C.D."/>
            <person name="Schnell R.J."/>
            <person name="Main D."/>
            <person name="Gilbert D."/>
            <person name="Parida L."/>
            <person name="Kuhn D.N."/>
        </authorList>
    </citation>
    <scope>NUCLEOTIDE SEQUENCE [LARGE SCALE GENOMIC DNA]</scope>
    <source>
        <strain evidence="3">cv. Matina 1-6</strain>
    </source>
</reference>
<organism evidence="2 3">
    <name type="scientific">Theobroma cacao</name>
    <name type="common">Cacao</name>
    <name type="synonym">Cocoa</name>
    <dbReference type="NCBI Taxonomy" id="3641"/>
    <lineage>
        <taxon>Eukaryota</taxon>
        <taxon>Viridiplantae</taxon>
        <taxon>Streptophyta</taxon>
        <taxon>Embryophyta</taxon>
        <taxon>Tracheophyta</taxon>
        <taxon>Spermatophyta</taxon>
        <taxon>Magnoliopsida</taxon>
        <taxon>eudicotyledons</taxon>
        <taxon>Gunneridae</taxon>
        <taxon>Pentapetalae</taxon>
        <taxon>rosids</taxon>
        <taxon>malvids</taxon>
        <taxon>Malvales</taxon>
        <taxon>Malvaceae</taxon>
        <taxon>Byttnerioideae</taxon>
        <taxon>Theobroma</taxon>
    </lineage>
</organism>
<dbReference type="InterPro" id="IPR012337">
    <property type="entry name" value="RNaseH-like_sf"/>
</dbReference>
<evidence type="ECO:0000259" key="1">
    <source>
        <dbReference type="PROSITE" id="PS50879"/>
    </source>
</evidence>
<dbReference type="GO" id="GO:0004523">
    <property type="term" value="F:RNA-DNA hybrid ribonuclease activity"/>
    <property type="evidence" value="ECO:0007669"/>
    <property type="project" value="InterPro"/>
</dbReference>
<protein>
    <submittedName>
        <fullName evidence="2">Polynucleotidyl transferase, putative</fullName>
    </submittedName>
</protein>
<feature type="domain" description="RNase H type-1" evidence="1">
    <location>
        <begin position="267"/>
        <end position="389"/>
    </location>
</feature>
<dbReference type="eggNOG" id="KOG1075">
    <property type="taxonomic scope" value="Eukaryota"/>
</dbReference>
<keyword evidence="3" id="KW-1185">Reference proteome</keyword>
<dbReference type="Pfam" id="PF13456">
    <property type="entry name" value="RVT_3"/>
    <property type="match status" value="1"/>
</dbReference>
<dbReference type="PANTHER" id="PTHR47723:SF19">
    <property type="entry name" value="POLYNUCLEOTIDYL TRANSFERASE, RIBONUCLEASE H-LIKE SUPERFAMILY PROTEIN"/>
    <property type="match status" value="1"/>
</dbReference>
<dbReference type="GO" id="GO:0016740">
    <property type="term" value="F:transferase activity"/>
    <property type="evidence" value="ECO:0007669"/>
    <property type="project" value="UniProtKB-KW"/>
</dbReference>
<dbReference type="Proteomes" id="UP000026915">
    <property type="component" value="Chromosome 8"/>
</dbReference>
<dbReference type="PANTHER" id="PTHR47723">
    <property type="entry name" value="OS05G0353850 PROTEIN"/>
    <property type="match status" value="1"/>
</dbReference>
<evidence type="ECO:0000313" key="3">
    <source>
        <dbReference type="Proteomes" id="UP000026915"/>
    </source>
</evidence>
<dbReference type="HOGENOM" id="CLU_000680_14_2_1"/>
<dbReference type="CDD" id="cd06222">
    <property type="entry name" value="RNase_H_like"/>
    <property type="match status" value="1"/>
</dbReference>
<sequence length="389" mass="44859">MAGRIALVKSVTSSMTAHLMQTMFFPENVIQELDRLNRNFIWGHTGETRKIHSAKASNSYIWRSILKGRDVLVRGLGKNICNGHSTKFWIDNWLSCGPLIKYVNAEISVLEAELPVASFCNEAGNWDFDMFTHLLPSEIVSMIAAVLIDPSSEEEDVDFWLETSNGVFSLRGNLSSFDFFNQNLQQWMLKNIQDNTVIDGLPWSYIFVYTIWLLWCWRSLLIFDSSFTWPHNPQQQIWTKTKKAFDILNKTQQRVKRDVSISWKKPNKTFVKLSADGSARGQPGGAATGGIIRDDKGEWMLGFIHKIGITFSLNAELWALLQGLNLCWRRGFRKVQVESDSFLAIQKLLMESNTLEPNVHLLRNIKELLLWDWDYRIFYIPHEANQCVD</sequence>
<dbReference type="InParanoid" id="A0A061FI36"/>
<dbReference type="PROSITE" id="PS50879">
    <property type="entry name" value="RNASE_H_1"/>
    <property type="match status" value="1"/>
</dbReference>
<dbReference type="InterPro" id="IPR053151">
    <property type="entry name" value="RNase_H-like"/>
</dbReference>
<name>A0A061FI36_THECC</name>
<dbReference type="AlphaFoldDB" id="A0A061FI36"/>
<dbReference type="EMBL" id="CM001886">
    <property type="protein sequence ID" value="EOY16691.1"/>
    <property type="molecule type" value="Genomic_DNA"/>
</dbReference>
<dbReference type="GO" id="GO:0003676">
    <property type="term" value="F:nucleic acid binding"/>
    <property type="evidence" value="ECO:0007669"/>
    <property type="project" value="InterPro"/>
</dbReference>
<dbReference type="SUPFAM" id="SSF53098">
    <property type="entry name" value="Ribonuclease H-like"/>
    <property type="match status" value="1"/>
</dbReference>